<name>A0A0A8Y1H0_ARUDO</name>
<keyword evidence="2" id="KW-1133">Transmembrane helix</keyword>
<keyword evidence="2" id="KW-0812">Transmembrane</keyword>
<dbReference type="EMBL" id="GBRH01278990">
    <property type="protein sequence ID" value="JAD18905.1"/>
    <property type="molecule type" value="Transcribed_RNA"/>
</dbReference>
<reference evidence="3" key="1">
    <citation type="submission" date="2014-09" db="EMBL/GenBank/DDBJ databases">
        <authorList>
            <person name="Magalhaes I.L.F."/>
            <person name="Oliveira U."/>
            <person name="Santos F.R."/>
            <person name="Vidigal T.H.D.A."/>
            <person name="Brescovit A.D."/>
            <person name="Santos A.J."/>
        </authorList>
    </citation>
    <scope>NUCLEOTIDE SEQUENCE</scope>
    <source>
        <tissue evidence="3">Shoot tissue taken approximately 20 cm above the soil surface</tissue>
    </source>
</reference>
<protein>
    <submittedName>
        <fullName evidence="3">Uncharacterized protein</fullName>
    </submittedName>
</protein>
<feature type="region of interest" description="Disordered" evidence="1">
    <location>
        <begin position="1"/>
        <end position="32"/>
    </location>
</feature>
<reference evidence="3" key="2">
    <citation type="journal article" date="2015" name="Data Brief">
        <title>Shoot transcriptome of the giant reed, Arundo donax.</title>
        <authorList>
            <person name="Barrero R.A."/>
            <person name="Guerrero F.D."/>
            <person name="Moolhuijzen P."/>
            <person name="Goolsby J.A."/>
            <person name="Tidwell J."/>
            <person name="Bellgard S.E."/>
            <person name="Bellgard M.I."/>
        </authorList>
    </citation>
    <scope>NUCLEOTIDE SEQUENCE</scope>
    <source>
        <tissue evidence="3">Shoot tissue taken approximately 20 cm above the soil surface</tissue>
    </source>
</reference>
<accession>A0A0A8Y1H0</accession>
<dbReference type="AlphaFoldDB" id="A0A0A8Y1H0"/>
<keyword evidence="2" id="KW-0472">Membrane</keyword>
<proteinExistence type="predicted"/>
<organism evidence="3">
    <name type="scientific">Arundo donax</name>
    <name type="common">Giant reed</name>
    <name type="synonym">Donax arundinaceus</name>
    <dbReference type="NCBI Taxonomy" id="35708"/>
    <lineage>
        <taxon>Eukaryota</taxon>
        <taxon>Viridiplantae</taxon>
        <taxon>Streptophyta</taxon>
        <taxon>Embryophyta</taxon>
        <taxon>Tracheophyta</taxon>
        <taxon>Spermatophyta</taxon>
        <taxon>Magnoliopsida</taxon>
        <taxon>Liliopsida</taxon>
        <taxon>Poales</taxon>
        <taxon>Poaceae</taxon>
        <taxon>PACMAD clade</taxon>
        <taxon>Arundinoideae</taxon>
        <taxon>Arundineae</taxon>
        <taxon>Arundo</taxon>
    </lineage>
</organism>
<evidence type="ECO:0000256" key="2">
    <source>
        <dbReference type="SAM" id="Phobius"/>
    </source>
</evidence>
<evidence type="ECO:0000256" key="1">
    <source>
        <dbReference type="SAM" id="MobiDB-lite"/>
    </source>
</evidence>
<feature type="compositionally biased region" description="Basic residues" evidence="1">
    <location>
        <begin position="9"/>
        <end position="20"/>
    </location>
</feature>
<sequence>MEASWASLVRRRRPRMRRQRAASPTPTSPALNARRAAATLGGVHPAVASLAGVLTPLVGLLPPPVDFLRRSRGRN</sequence>
<evidence type="ECO:0000313" key="3">
    <source>
        <dbReference type="EMBL" id="JAD18905.1"/>
    </source>
</evidence>
<feature type="transmembrane region" description="Helical" evidence="2">
    <location>
        <begin position="46"/>
        <end position="65"/>
    </location>
</feature>